<organism evidence="2 3">
    <name type="scientific">Chungangia koreensis</name>
    <dbReference type="NCBI Taxonomy" id="752657"/>
    <lineage>
        <taxon>Bacteria</taxon>
        <taxon>Bacillati</taxon>
        <taxon>Bacillota</taxon>
        <taxon>Bacilli</taxon>
        <taxon>Lactobacillales</taxon>
        <taxon>Chungangia</taxon>
    </lineage>
</organism>
<comment type="caution">
    <text evidence="2">The sequence shown here is derived from an EMBL/GenBank/DDBJ whole genome shotgun (WGS) entry which is preliminary data.</text>
</comment>
<dbReference type="EMBL" id="JBHSEC010000001">
    <property type="protein sequence ID" value="MFC4408897.1"/>
    <property type="molecule type" value="Genomic_DNA"/>
</dbReference>
<evidence type="ECO:0000313" key="2">
    <source>
        <dbReference type="EMBL" id="MFC4408897.1"/>
    </source>
</evidence>
<dbReference type="RefSeq" id="WP_378151081.1">
    <property type="nucleotide sequence ID" value="NZ_JBHSEC010000001.1"/>
</dbReference>
<dbReference type="Gene3D" id="3.10.180.10">
    <property type="entry name" value="2,3-Dihydroxybiphenyl 1,2-Dioxygenase, domain 1"/>
    <property type="match status" value="1"/>
</dbReference>
<evidence type="ECO:0000313" key="3">
    <source>
        <dbReference type="Proteomes" id="UP001595817"/>
    </source>
</evidence>
<dbReference type="Proteomes" id="UP001595817">
    <property type="component" value="Unassembled WGS sequence"/>
</dbReference>
<dbReference type="Pfam" id="PF00903">
    <property type="entry name" value="Glyoxalase"/>
    <property type="match status" value="1"/>
</dbReference>
<evidence type="ECO:0000259" key="1">
    <source>
        <dbReference type="Pfam" id="PF00903"/>
    </source>
</evidence>
<keyword evidence="3" id="KW-1185">Reference proteome</keyword>
<name>A0ABV8X2L3_9LACT</name>
<feature type="domain" description="Glyoxalase/fosfomycin resistance/dioxygenase" evidence="1">
    <location>
        <begin position="13"/>
        <end position="122"/>
    </location>
</feature>
<protein>
    <submittedName>
        <fullName evidence="2">VOC family protein</fullName>
    </submittedName>
</protein>
<reference evidence="3" key="1">
    <citation type="journal article" date="2019" name="Int. J. Syst. Evol. Microbiol.">
        <title>The Global Catalogue of Microorganisms (GCM) 10K type strain sequencing project: providing services to taxonomists for standard genome sequencing and annotation.</title>
        <authorList>
            <consortium name="The Broad Institute Genomics Platform"/>
            <consortium name="The Broad Institute Genome Sequencing Center for Infectious Disease"/>
            <person name="Wu L."/>
            <person name="Ma J."/>
        </authorList>
    </citation>
    <scope>NUCLEOTIDE SEQUENCE [LARGE SCALE GENOMIC DNA]</scope>
    <source>
        <strain evidence="3">CCUG 59778</strain>
    </source>
</reference>
<gene>
    <name evidence="2" type="ORF">ACFOZY_00465</name>
</gene>
<accession>A0ABV8X2L3</accession>
<dbReference type="SUPFAM" id="SSF54593">
    <property type="entry name" value="Glyoxalase/Bleomycin resistance protein/Dihydroxybiphenyl dioxygenase"/>
    <property type="match status" value="1"/>
</dbReference>
<sequence length="127" mass="14763">MTNPTKSPVKNKIGGIFIPVRDIERAREWYGRILGLVEGEVFFGHIFVPEMEGSAQLILDTMPRWRTEDGDIYPYHAPSLQFITDDIQASFEFMKSQDVELVTEIEDNFYFVIRDLDGNLLMICQER</sequence>
<proteinExistence type="predicted"/>
<dbReference type="InterPro" id="IPR029068">
    <property type="entry name" value="Glyas_Bleomycin-R_OHBP_Dase"/>
</dbReference>
<dbReference type="InterPro" id="IPR004360">
    <property type="entry name" value="Glyas_Fos-R_dOase_dom"/>
</dbReference>